<dbReference type="STRING" id="763407.A0A162UKC2"/>
<feature type="region of interest" description="Disordered" evidence="1">
    <location>
        <begin position="1"/>
        <end position="25"/>
    </location>
</feature>
<dbReference type="OrthoDB" id="376826at2759"/>
<feature type="compositionally biased region" description="Polar residues" evidence="1">
    <location>
        <begin position="1"/>
        <end position="23"/>
    </location>
</feature>
<dbReference type="RefSeq" id="XP_018293983.1">
    <property type="nucleotide sequence ID" value="XM_018443106.1"/>
</dbReference>
<name>A0A162UKC2_PHYB8</name>
<gene>
    <name evidence="2" type="ORF">PHYBLDRAFT_75921</name>
</gene>
<sequence length="397" mass="45051">MEKSNSSYNSSEQATQSTQQVPSTEGGFWSRLTSIPLVQESLGKMHHYANQTTLSRYALQQAETTLTRATEIASPYANRYKNQLERADAIGCKSLDLLDGVRDRIDSTLITVTAPVNKQIIHAADNIESLVDRWLPPPKKASERQQEQPYAPAEYPPTPPQQNSDSEDEEEEEYDDERGRERRSRQRQRGEYDDAEKASQRFYQLANDVSQRLAQRMPSSRADIARLAETSRLLQETAGQIAKINASLQTWILHSRHLAGERVQEITHQIKGNYGQTITQERIHDLTVELVHRLDHASEYIKEQSVRLPTFMQSRLDPLLGFATHEYGIIRAEAIRSDLPPLQKATNIVNLTQAFVLPVLQTSIDSFQEQVRYYTVYASTSKDKVVNDIKATIGIVA</sequence>
<organism evidence="2 3">
    <name type="scientific">Phycomyces blakesleeanus (strain ATCC 8743b / DSM 1359 / FGSC 10004 / NBRC 33097 / NRRL 1555)</name>
    <dbReference type="NCBI Taxonomy" id="763407"/>
    <lineage>
        <taxon>Eukaryota</taxon>
        <taxon>Fungi</taxon>
        <taxon>Fungi incertae sedis</taxon>
        <taxon>Mucoromycota</taxon>
        <taxon>Mucoromycotina</taxon>
        <taxon>Mucoromycetes</taxon>
        <taxon>Mucorales</taxon>
        <taxon>Phycomycetaceae</taxon>
        <taxon>Phycomyces</taxon>
    </lineage>
</organism>
<keyword evidence="3" id="KW-1185">Reference proteome</keyword>
<feature type="compositionally biased region" description="Basic and acidic residues" evidence="1">
    <location>
        <begin position="188"/>
        <end position="199"/>
    </location>
</feature>
<reference evidence="3" key="1">
    <citation type="submission" date="2015-06" db="EMBL/GenBank/DDBJ databases">
        <title>Expansion of signal transduction pathways in fungi by whole-genome duplication.</title>
        <authorList>
            <consortium name="DOE Joint Genome Institute"/>
            <person name="Corrochano L.M."/>
            <person name="Kuo A."/>
            <person name="Marcet-Houben M."/>
            <person name="Polaino S."/>
            <person name="Salamov A."/>
            <person name="Villalobos J.M."/>
            <person name="Alvarez M.I."/>
            <person name="Avalos J."/>
            <person name="Benito E.P."/>
            <person name="Benoit I."/>
            <person name="Burger G."/>
            <person name="Camino L.P."/>
            <person name="Canovas D."/>
            <person name="Cerda-Olmedo E."/>
            <person name="Cheng J.-F."/>
            <person name="Dominguez A."/>
            <person name="Elias M."/>
            <person name="Eslava A.P."/>
            <person name="Glaser F."/>
            <person name="Grimwood J."/>
            <person name="Gutierrez G."/>
            <person name="Heitman J."/>
            <person name="Henrissat B."/>
            <person name="Iturriaga E.A."/>
            <person name="Lang B.F."/>
            <person name="Lavin J.L."/>
            <person name="Lee S."/>
            <person name="Li W."/>
            <person name="Lindquist E."/>
            <person name="Lopez-Garcia S."/>
            <person name="Luque E.M."/>
            <person name="Marcos A.T."/>
            <person name="Martin J."/>
            <person name="McCluskey K."/>
            <person name="Medina H.R."/>
            <person name="Miralles-Duran A."/>
            <person name="Miyazaki A."/>
            <person name="Munoz-Torres E."/>
            <person name="Oguiza J.A."/>
            <person name="Ohm R."/>
            <person name="Olmedo M."/>
            <person name="Orejas M."/>
            <person name="Ortiz-Castellanos L."/>
            <person name="Pisabarro A.G."/>
            <person name="Rodriguez-Romero J."/>
            <person name="Ruiz-Herrera J."/>
            <person name="Ruiz-Vazquez R."/>
            <person name="Sanz C."/>
            <person name="Schackwitz W."/>
            <person name="Schmutz J."/>
            <person name="Shahriari M."/>
            <person name="Shelest E."/>
            <person name="Silva-Franco F."/>
            <person name="Soanes D."/>
            <person name="Syed K."/>
            <person name="Tagua V.G."/>
            <person name="Talbot N.J."/>
            <person name="Thon M."/>
            <person name="De vries R.P."/>
            <person name="Wiebenga A."/>
            <person name="Yadav J.S."/>
            <person name="Braun E.L."/>
            <person name="Baker S."/>
            <person name="Garre V."/>
            <person name="Horwitz B."/>
            <person name="Torres-Martinez S."/>
            <person name="Idnurm A."/>
            <person name="Herrera-Estrella A."/>
            <person name="Gabaldon T."/>
            <person name="Grigoriev I.V."/>
        </authorList>
    </citation>
    <scope>NUCLEOTIDE SEQUENCE [LARGE SCALE GENOMIC DNA]</scope>
    <source>
        <strain evidence="3">NRRL 1555(-)</strain>
    </source>
</reference>
<feature type="compositionally biased region" description="Acidic residues" evidence="1">
    <location>
        <begin position="165"/>
        <end position="176"/>
    </location>
</feature>
<accession>A0A162UKC2</accession>
<protein>
    <submittedName>
        <fullName evidence="2">Uncharacterized protein</fullName>
    </submittedName>
</protein>
<dbReference type="VEuPathDB" id="FungiDB:PHYBLDRAFT_75921"/>
<dbReference type="EMBL" id="KV440976">
    <property type="protein sequence ID" value="OAD75943.1"/>
    <property type="molecule type" value="Genomic_DNA"/>
</dbReference>
<dbReference type="InParanoid" id="A0A162UKC2"/>
<dbReference type="AlphaFoldDB" id="A0A162UKC2"/>
<feature type="region of interest" description="Disordered" evidence="1">
    <location>
        <begin position="139"/>
        <end position="199"/>
    </location>
</feature>
<dbReference type="Proteomes" id="UP000077315">
    <property type="component" value="Unassembled WGS sequence"/>
</dbReference>
<evidence type="ECO:0000313" key="3">
    <source>
        <dbReference type="Proteomes" id="UP000077315"/>
    </source>
</evidence>
<dbReference type="GeneID" id="29004012"/>
<evidence type="ECO:0000313" key="2">
    <source>
        <dbReference type="EMBL" id="OAD75943.1"/>
    </source>
</evidence>
<proteinExistence type="predicted"/>
<evidence type="ECO:0000256" key="1">
    <source>
        <dbReference type="SAM" id="MobiDB-lite"/>
    </source>
</evidence>